<keyword evidence="2" id="KW-0808">Transferase</keyword>
<name>A0A7Y6BUE6_9BACL</name>
<gene>
    <name evidence="2" type="ORF">HP552_08235</name>
</gene>
<dbReference type="InterPro" id="IPR011009">
    <property type="entry name" value="Kinase-like_dom_sf"/>
</dbReference>
<dbReference type="EMBL" id="JABMCB010000166">
    <property type="protein sequence ID" value="NUU75223.1"/>
    <property type="molecule type" value="Genomic_DNA"/>
</dbReference>
<dbReference type="PANTHER" id="PTHR21310:SF15">
    <property type="entry name" value="AMINOGLYCOSIDE PHOSPHOTRANSFERASE DOMAIN-CONTAINING PROTEIN"/>
    <property type="match status" value="1"/>
</dbReference>
<dbReference type="Pfam" id="PF01636">
    <property type="entry name" value="APH"/>
    <property type="match status" value="1"/>
</dbReference>
<proteinExistence type="predicted"/>
<reference evidence="2 3" key="1">
    <citation type="submission" date="2020-05" db="EMBL/GenBank/DDBJ databases">
        <title>Genome Sequencing of Type Strains.</title>
        <authorList>
            <person name="Lemaire J.F."/>
            <person name="Inderbitzin P."/>
            <person name="Gregorio O.A."/>
            <person name="Collins S.B."/>
            <person name="Wespe N."/>
            <person name="Knight-Connoni V."/>
        </authorList>
    </citation>
    <scope>NUCLEOTIDE SEQUENCE [LARGE SCALE GENOMIC DNA]</scope>
    <source>
        <strain evidence="2 3">LMG 21957</strain>
    </source>
</reference>
<evidence type="ECO:0000313" key="3">
    <source>
        <dbReference type="Proteomes" id="UP000526125"/>
    </source>
</evidence>
<keyword evidence="3" id="KW-1185">Reference proteome</keyword>
<dbReference type="GO" id="GO:0016740">
    <property type="term" value="F:transferase activity"/>
    <property type="evidence" value="ECO:0007669"/>
    <property type="project" value="UniProtKB-KW"/>
</dbReference>
<accession>A0A7Y6BUE6</accession>
<dbReference type="Proteomes" id="UP000526125">
    <property type="component" value="Unassembled WGS sequence"/>
</dbReference>
<protein>
    <submittedName>
        <fullName evidence="2">Aminoglycoside phosphotransferase family protein</fullName>
    </submittedName>
</protein>
<organism evidence="2 3">
    <name type="scientific">Paenibacillus xylanilyticus</name>
    <dbReference type="NCBI Taxonomy" id="248903"/>
    <lineage>
        <taxon>Bacteria</taxon>
        <taxon>Bacillati</taxon>
        <taxon>Bacillota</taxon>
        <taxon>Bacilli</taxon>
        <taxon>Bacillales</taxon>
        <taxon>Paenibacillaceae</taxon>
        <taxon>Paenibacillus</taxon>
    </lineage>
</organism>
<dbReference type="Gene3D" id="3.90.1200.10">
    <property type="match status" value="1"/>
</dbReference>
<evidence type="ECO:0000259" key="1">
    <source>
        <dbReference type="Pfam" id="PF01636"/>
    </source>
</evidence>
<dbReference type="Gene3D" id="3.30.200.150">
    <property type="match status" value="1"/>
</dbReference>
<evidence type="ECO:0000313" key="2">
    <source>
        <dbReference type="EMBL" id="NUU75223.1"/>
    </source>
</evidence>
<dbReference type="InterPro" id="IPR002575">
    <property type="entry name" value="Aminoglycoside_PTrfase"/>
</dbReference>
<dbReference type="PANTHER" id="PTHR21310">
    <property type="entry name" value="AMINOGLYCOSIDE PHOSPHOTRANSFERASE-RELATED-RELATED"/>
    <property type="match status" value="1"/>
</dbReference>
<dbReference type="InterPro" id="IPR051678">
    <property type="entry name" value="AGP_Transferase"/>
</dbReference>
<dbReference type="SUPFAM" id="SSF56112">
    <property type="entry name" value="Protein kinase-like (PK-like)"/>
    <property type="match status" value="1"/>
</dbReference>
<sequence>MKNKVVLLAERITHDFLHDPVKSSHQIIGKGFVNQVCLVETEQHKVVVRMNDKANYPTFMKEKWCIEQAAAAGIPGPETLSVGITDETAYMIQTFVEGDNGLDTTVDTTDIWRKLGEYAKCIHSIPVDGFGEQMDPVQGRFYSPPHPGSDGSWQGYVQYNIQSLTEHDPLIAFGVITKTESGMVRHWFENVKMEEFRFGLCHGDLSLKNTMVSQTGQVTLLDWGNAEVTVVPYGDIIHMICCQIHGEGPEPEQLNAFLDSYGLNEKELDLLRHVLLLKTFDNLRWAIDQSPDQVHFYVEMAQKVFHMVKEASKK</sequence>
<feature type="domain" description="Aminoglycoside phosphotransferase" evidence="1">
    <location>
        <begin position="26"/>
        <end position="265"/>
    </location>
</feature>
<dbReference type="AlphaFoldDB" id="A0A7Y6BUE6"/>
<comment type="caution">
    <text evidence="2">The sequence shown here is derived from an EMBL/GenBank/DDBJ whole genome shotgun (WGS) entry which is preliminary data.</text>
</comment>